<feature type="transmembrane region" description="Helical" evidence="7">
    <location>
        <begin position="181"/>
        <end position="201"/>
    </location>
</feature>
<dbReference type="SUPFAM" id="SSF161098">
    <property type="entry name" value="MetI-like"/>
    <property type="match status" value="1"/>
</dbReference>
<dbReference type="CDD" id="cd06261">
    <property type="entry name" value="TM_PBP2"/>
    <property type="match status" value="1"/>
</dbReference>
<keyword evidence="5 7" id="KW-1133">Transmembrane helix</keyword>
<feature type="transmembrane region" description="Helical" evidence="7">
    <location>
        <begin position="110"/>
        <end position="134"/>
    </location>
</feature>
<dbReference type="InterPro" id="IPR050901">
    <property type="entry name" value="BP-dep_ABC_trans_perm"/>
</dbReference>
<gene>
    <name evidence="9" type="ORF">S01H4_37623</name>
</gene>
<dbReference type="Gene3D" id="1.10.3720.10">
    <property type="entry name" value="MetI-like"/>
    <property type="match status" value="1"/>
</dbReference>
<dbReference type="AlphaFoldDB" id="X1D0A6"/>
<sequence>MGEIVKKRKNISRYFVIFIIIIVTIVYMVPLVYIVTTSFKSWSDVQKVPPTITFKPSIGAYIRIFTSRVVYPAGTEFTEEELAEMKWYERILYLETFEKFVRIGDLPRRYLNSVIIASISTALTIVLGTMAAYGFSRFKVRGKNDLLFFILSTRMLPPVVVIIPVFLMFRALNLTDSHLTLILLYTAFNVSFALWVLKGFIDEI</sequence>
<keyword evidence="3" id="KW-1003">Cell membrane</keyword>
<evidence type="ECO:0000256" key="4">
    <source>
        <dbReference type="ARBA" id="ARBA00022692"/>
    </source>
</evidence>
<accession>X1D0A6</accession>
<evidence type="ECO:0000256" key="1">
    <source>
        <dbReference type="ARBA" id="ARBA00004651"/>
    </source>
</evidence>
<feature type="transmembrane region" description="Helical" evidence="7">
    <location>
        <begin position="146"/>
        <end position="169"/>
    </location>
</feature>
<dbReference type="PANTHER" id="PTHR32243:SF52">
    <property type="entry name" value="ABC TRANSPORTER PERMEASE PROTEIN"/>
    <property type="match status" value="1"/>
</dbReference>
<keyword evidence="6 7" id="KW-0472">Membrane</keyword>
<evidence type="ECO:0000256" key="7">
    <source>
        <dbReference type="SAM" id="Phobius"/>
    </source>
</evidence>
<dbReference type="PROSITE" id="PS50928">
    <property type="entry name" value="ABC_TM1"/>
    <property type="match status" value="1"/>
</dbReference>
<evidence type="ECO:0000256" key="2">
    <source>
        <dbReference type="ARBA" id="ARBA00022448"/>
    </source>
</evidence>
<dbReference type="GO" id="GO:0055085">
    <property type="term" value="P:transmembrane transport"/>
    <property type="evidence" value="ECO:0007669"/>
    <property type="project" value="InterPro"/>
</dbReference>
<dbReference type="GO" id="GO:0005886">
    <property type="term" value="C:plasma membrane"/>
    <property type="evidence" value="ECO:0007669"/>
    <property type="project" value="UniProtKB-SubCell"/>
</dbReference>
<dbReference type="InterPro" id="IPR000515">
    <property type="entry name" value="MetI-like"/>
</dbReference>
<dbReference type="InterPro" id="IPR035906">
    <property type="entry name" value="MetI-like_sf"/>
</dbReference>
<reference evidence="9" key="1">
    <citation type="journal article" date="2014" name="Front. Microbiol.">
        <title>High frequency of phylogenetically diverse reductive dehalogenase-homologous genes in deep subseafloor sedimentary metagenomes.</title>
        <authorList>
            <person name="Kawai M."/>
            <person name="Futagami T."/>
            <person name="Toyoda A."/>
            <person name="Takaki Y."/>
            <person name="Nishi S."/>
            <person name="Hori S."/>
            <person name="Arai W."/>
            <person name="Tsubouchi T."/>
            <person name="Morono Y."/>
            <person name="Uchiyama I."/>
            <person name="Ito T."/>
            <person name="Fujiyama A."/>
            <person name="Inagaki F."/>
            <person name="Takami H."/>
        </authorList>
    </citation>
    <scope>NUCLEOTIDE SEQUENCE</scope>
    <source>
        <strain evidence="9">Expedition CK06-06</strain>
    </source>
</reference>
<protein>
    <recommendedName>
        <fullName evidence="8">ABC transmembrane type-1 domain-containing protein</fullName>
    </recommendedName>
</protein>
<organism evidence="9">
    <name type="scientific">marine sediment metagenome</name>
    <dbReference type="NCBI Taxonomy" id="412755"/>
    <lineage>
        <taxon>unclassified sequences</taxon>
        <taxon>metagenomes</taxon>
        <taxon>ecological metagenomes</taxon>
    </lineage>
</organism>
<dbReference type="EMBL" id="BART01020231">
    <property type="protein sequence ID" value="GAH01700.1"/>
    <property type="molecule type" value="Genomic_DNA"/>
</dbReference>
<evidence type="ECO:0000313" key="9">
    <source>
        <dbReference type="EMBL" id="GAH01700.1"/>
    </source>
</evidence>
<dbReference type="PANTHER" id="PTHR32243">
    <property type="entry name" value="MALTOSE TRANSPORT SYSTEM PERMEASE-RELATED"/>
    <property type="match status" value="1"/>
</dbReference>
<keyword evidence="4 7" id="KW-0812">Transmembrane</keyword>
<feature type="domain" description="ABC transmembrane type-1" evidence="8">
    <location>
        <begin position="110"/>
        <end position="204"/>
    </location>
</feature>
<keyword evidence="2" id="KW-0813">Transport</keyword>
<comment type="subcellular location">
    <subcellularLocation>
        <location evidence="1">Cell membrane</location>
        <topology evidence="1">Multi-pass membrane protein</topology>
    </subcellularLocation>
</comment>
<feature type="non-terminal residue" evidence="9">
    <location>
        <position position="204"/>
    </location>
</feature>
<evidence type="ECO:0000259" key="8">
    <source>
        <dbReference type="PROSITE" id="PS50928"/>
    </source>
</evidence>
<evidence type="ECO:0000256" key="5">
    <source>
        <dbReference type="ARBA" id="ARBA00022989"/>
    </source>
</evidence>
<evidence type="ECO:0000256" key="6">
    <source>
        <dbReference type="ARBA" id="ARBA00023136"/>
    </source>
</evidence>
<name>X1D0A6_9ZZZZ</name>
<proteinExistence type="predicted"/>
<evidence type="ECO:0000256" key="3">
    <source>
        <dbReference type="ARBA" id="ARBA00022475"/>
    </source>
</evidence>
<feature type="transmembrane region" description="Helical" evidence="7">
    <location>
        <begin position="12"/>
        <end position="35"/>
    </location>
</feature>
<comment type="caution">
    <text evidence="9">The sequence shown here is derived from an EMBL/GenBank/DDBJ whole genome shotgun (WGS) entry which is preliminary data.</text>
</comment>